<keyword evidence="3" id="KW-1185">Reference proteome</keyword>
<dbReference type="AlphaFoldDB" id="A0A564SY21"/>
<sequence length="70" mass="7979">MHPALFPFIRSVSMFKNKKSKYITGIILEFALIEMSMIFVGTYLQKSSSQNLQEWTEEKAGADISVEGNF</sequence>
<name>A0A564SY21_9FIRM</name>
<keyword evidence="1" id="KW-1133">Transmembrane helix</keyword>
<proteinExistence type="predicted"/>
<feature type="transmembrane region" description="Helical" evidence="1">
    <location>
        <begin position="21"/>
        <end position="44"/>
    </location>
</feature>
<evidence type="ECO:0000313" key="3">
    <source>
        <dbReference type="Proteomes" id="UP000363661"/>
    </source>
</evidence>
<protein>
    <submittedName>
        <fullName evidence="2">Uncharacterized protein</fullName>
    </submittedName>
</protein>
<keyword evidence="1" id="KW-0472">Membrane</keyword>
<gene>
    <name evidence="2" type="ORF">RTSSTS7063_00033</name>
</gene>
<dbReference type="Proteomes" id="UP000363661">
    <property type="component" value="Unassembled WGS sequence"/>
</dbReference>
<keyword evidence="1" id="KW-0812">Transmembrane</keyword>
<reference evidence="2 3" key="1">
    <citation type="submission" date="2019-07" db="EMBL/GenBank/DDBJ databases">
        <authorList>
            <person name="Hibberd C M."/>
            <person name="Gehrig L. J."/>
            <person name="Chang H.-W."/>
            <person name="Venkatesh S."/>
        </authorList>
    </citation>
    <scope>NUCLEOTIDE SEQUENCE [LARGE SCALE GENOMIC DNA]</scope>
    <source>
        <strain evidence="2">Ruminococcus_torques_SSTS_Bg7063</strain>
    </source>
</reference>
<dbReference type="EMBL" id="CABHNA010000037">
    <property type="protein sequence ID" value="VUX00098.1"/>
    <property type="molecule type" value="Genomic_DNA"/>
</dbReference>
<evidence type="ECO:0000256" key="1">
    <source>
        <dbReference type="SAM" id="Phobius"/>
    </source>
</evidence>
<evidence type="ECO:0000313" key="2">
    <source>
        <dbReference type="EMBL" id="VUX00098.1"/>
    </source>
</evidence>
<organism evidence="2 3">
    <name type="scientific">[Ruminococcus] torques</name>
    <dbReference type="NCBI Taxonomy" id="33039"/>
    <lineage>
        <taxon>Bacteria</taxon>
        <taxon>Bacillati</taxon>
        <taxon>Bacillota</taxon>
        <taxon>Clostridia</taxon>
        <taxon>Lachnospirales</taxon>
        <taxon>Lachnospiraceae</taxon>
        <taxon>Mediterraneibacter</taxon>
    </lineage>
</organism>
<accession>A0A564SY21</accession>